<keyword evidence="12" id="KW-1015">Disulfide bond</keyword>
<evidence type="ECO:0000256" key="16">
    <source>
        <dbReference type="PIRSR" id="PIRSR000350-2"/>
    </source>
</evidence>
<dbReference type="GO" id="GO:0050660">
    <property type="term" value="F:flavin adenine dinucleotide binding"/>
    <property type="evidence" value="ECO:0007669"/>
    <property type="project" value="InterPro"/>
</dbReference>
<dbReference type="FunFam" id="3.50.50.60:FF:000014">
    <property type="entry name" value="Dihydrolipoyl dehydrogenase"/>
    <property type="match status" value="1"/>
</dbReference>
<comment type="function">
    <text evidence="15">Lipoamide dehydrogenase is a component of the glycine cleavage system as well as of the alpha-ketoacid dehydrogenase complexes.</text>
</comment>
<dbReference type="Gene3D" id="3.50.50.60">
    <property type="entry name" value="FAD/NAD(P)-binding domain"/>
    <property type="match status" value="2"/>
</dbReference>
<evidence type="ECO:0000313" key="22">
    <source>
        <dbReference type="EMBL" id="PLR41239.1"/>
    </source>
</evidence>
<reference evidence="22 23" key="1">
    <citation type="submission" date="2017-12" db="EMBL/GenBank/DDBJ databases">
        <title>Characterization of six clinical isolates of Enterochimera gen. nov., a novel genus of the Yersiniaciae family and the three species Enterochimera arupensis sp. nov., Enterochimera coloradensis sp. nov, and Enterochimera californica sp. nov.</title>
        <authorList>
            <person name="Rossi A."/>
            <person name="Fisher M."/>
        </authorList>
    </citation>
    <scope>NUCLEOTIDE SEQUENCE [LARGE SCALE GENOMIC DNA]</scope>
    <source>
        <strain evidence="23">2015-Iso6</strain>
    </source>
</reference>
<dbReference type="Proteomes" id="UP000234240">
    <property type="component" value="Unassembled WGS sequence"/>
</dbReference>
<dbReference type="InterPro" id="IPR023753">
    <property type="entry name" value="FAD/NAD-binding_dom"/>
</dbReference>
<feature type="disulfide bond" description="Redox-active" evidence="18">
    <location>
        <begin position="45"/>
        <end position="50"/>
    </location>
</feature>
<feature type="binding site" evidence="17">
    <location>
        <position position="54"/>
    </location>
    <ligand>
        <name>FAD</name>
        <dbReference type="ChEBI" id="CHEBI:57692"/>
    </ligand>
</feature>
<dbReference type="EC" id="1.8.1.4" evidence="4 19"/>
<dbReference type="FunFam" id="3.50.50.60:FF:000001">
    <property type="entry name" value="Dihydrolipoyl dehydrogenase, mitochondrial"/>
    <property type="match status" value="1"/>
</dbReference>
<evidence type="ECO:0000256" key="17">
    <source>
        <dbReference type="PIRSR" id="PIRSR000350-3"/>
    </source>
</evidence>
<comment type="subunit">
    <text evidence="3">Homodimer.</text>
</comment>
<feature type="binding site" evidence="17">
    <location>
        <position position="117"/>
    </location>
    <ligand>
        <name>FAD</name>
        <dbReference type="ChEBI" id="CHEBI:57692"/>
    </ligand>
</feature>
<comment type="similarity">
    <text evidence="2 19">Belongs to the class-I pyridine nucleotide-disulfide oxidoreductase family.</text>
</comment>
<dbReference type="EMBL" id="PJZF01000002">
    <property type="protein sequence ID" value="PLR41239.1"/>
    <property type="molecule type" value="Genomic_DNA"/>
</dbReference>
<organism evidence="22 23">
    <name type="scientific">Chimaeribacter californicus</name>
    <dbReference type="NCBI Taxonomy" id="2060067"/>
    <lineage>
        <taxon>Bacteria</taxon>
        <taxon>Pseudomonadati</taxon>
        <taxon>Pseudomonadota</taxon>
        <taxon>Gammaproteobacteria</taxon>
        <taxon>Enterobacterales</taxon>
        <taxon>Yersiniaceae</taxon>
        <taxon>Chimaeribacter</taxon>
    </lineage>
</organism>
<evidence type="ECO:0000256" key="18">
    <source>
        <dbReference type="PIRSR" id="PIRSR000350-4"/>
    </source>
</evidence>
<evidence type="ECO:0000256" key="13">
    <source>
        <dbReference type="ARBA" id="ARBA00023284"/>
    </source>
</evidence>
<evidence type="ECO:0000256" key="15">
    <source>
        <dbReference type="ARBA" id="ARBA00054324"/>
    </source>
</evidence>
<dbReference type="SUPFAM" id="SSF55424">
    <property type="entry name" value="FAD/NAD-linked reductases, dimerisation (C-terminal) domain"/>
    <property type="match status" value="1"/>
</dbReference>
<dbReference type="PANTHER" id="PTHR22912:SF160">
    <property type="entry name" value="DIHYDROLIPOYL DEHYDROGENASE"/>
    <property type="match status" value="1"/>
</dbReference>
<feature type="binding site" evidence="17">
    <location>
        <position position="205"/>
    </location>
    <ligand>
        <name>NAD(+)</name>
        <dbReference type="ChEBI" id="CHEBI:57540"/>
    </ligand>
</feature>
<dbReference type="InterPro" id="IPR036188">
    <property type="entry name" value="FAD/NAD-bd_sf"/>
</dbReference>
<dbReference type="SUPFAM" id="SSF51905">
    <property type="entry name" value="FAD/NAD(P)-binding domain"/>
    <property type="match status" value="1"/>
</dbReference>
<sequence>MSTEIKTQVVVLGAGPAGYSAAFRCADLGLETVLVERYSTLGGVCLNVGCIPSKALLHVAKVIEEAKALAEHGVVFGEPRTDITKIRTWKEKVINQLTGGLSGMAKQRKVKVVNGFGKFTGANTLQVEGENGATTITFDNAIIAAGSRPIQLPFIPHDDPRVWDSTSALELKEVPERLLVMGGGIIGLEMGTVYHALGSKIDVVEMFDQVIPAADKDVVKVFTKRISKQFNLMLETKVTAVEAKEDGIYVTMEGKKAPAEPQRYDAVLVAIGRVPNGKLMDAGKAGVEVDDRGFIHVDKQMRTNVPHIFAIGDIVGQPMLAHKGVHEGHVAAEVISGKKHYFDPKVIPSIAYTEPEVAWVGLTEKEAKEKGISYETATFPWAASGRAIASDCADGMTKLIFDKETHRVIGGAVVGTNGGELLGEIGLAIEMGCDAEDIALTIHAHPTLHESVGLAAEIFEGSITDLPNPKAKKK</sequence>
<feature type="binding site" evidence="17">
    <location>
        <begin position="182"/>
        <end position="189"/>
    </location>
    <ligand>
        <name>NAD(+)</name>
        <dbReference type="ChEBI" id="CHEBI:57540"/>
    </ligand>
</feature>
<dbReference type="InterPro" id="IPR004099">
    <property type="entry name" value="Pyr_nucl-diS_OxRdtase_dimer"/>
</dbReference>
<evidence type="ECO:0000256" key="2">
    <source>
        <dbReference type="ARBA" id="ARBA00007532"/>
    </source>
</evidence>
<evidence type="ECO:0000259" key="20">
    <source>
        <dbReference type="Pfam" id="PF02852"/>
    </source>
</evidence>
<keyword evidence="10 19" id="KW-0560">Oxidoreductase</keyword>
<comment type="caution">
    <text evidence="22">The sequence shown here is derived from an EMBL/GenBank/DDBJ whole genome shotgun (WGS) entry which is preliminary data.</text>
</comment>
<evidence type="ECO:0000256" key="7">
    <source>
        <dbReference type="ARBA" id="ARBA00022630"/>
    </source>
</evidence>
<evidence type="ECO:0000256" key="3">
    <source>
        <dbReference type="ARBA" id="ARBA00011738"/>
    </source>
</evidence>
<gene>
    <name evidence="22" type="primary">lpdA</name>
    <name evidence="22" type="ORF">CYR55_03590</name>
</gene>
<evidence type="ECO:0000256" key="9">
    <source>
        <dbReference type="ARBA" id="ARBA00022990"/>
    </source>
</evidence>
<protein>
    <recommendedName>
        <fullName evidence="5 19">Dihydrolipoyl dehydrogenase</fullName>
        <ecNumber evidence="4 19">1.8.1.4</ecNumber>
    </recommendedName>
</protein>
<dbReference type="PANTHER" id="PTHR22912">
    <property type="entry name" value="DISULFIDE OXIDOREDUCTASE"/>
    <property type="match status" value="1"/>
</dbReference>
<evidence type="ECO:0000256" key="12">
    <source>
        <dbReference type="ARBA" id="ARBA00023157"/>
    </source>
</evidence>
<dbReference type="PRINTS" id="PR00411">
    <property type="entry name" value="PNDRDTASEI"/>
</dbReference>
<evidence type="ECO:0000256" key="10">
    <source>
        <dbReference type="ARBA" id="ARBA00023002"/>
    </source>
</evidence>
<keyword evidence="7 19" id="KW-0285">Flavoprotein</keyword>
<dbReference type="Gene3D" id="3.30.390.30">
    <property type="match status" value="1"/>
</dbReference>
<name>A0A2N5EFD3_9GAMM</name>
<evidence type="ECO:0000256" key="19">
    <source>
        <dbReference type="RuleBase" id="RU003692"/>
    </source>
</evidence>
<keyword evidence="6" id="KW-0963">Cytoplasm</keyword>
<evidence type="ECO:0000256" key="5">
    <source>
        <dbReference type="ARBA" id="ARBA00016961"/>
    </source>
</evidence>
<evidence type="ECO:0000256" key="4">
    <source>
        <dbReference type="ARBA" id="ARBA00012608"/>
    </source>
</evidence>
<keyword evidence="11 17" id="KW-0520">NAD</keyword>
<feature type="binding site" evidence="17">
    <location>
        <position position="313"/>
    </location>
    <ligand>
        <name>FAD</name>
        <dbReference type="ChEBI" id="CHEBI:57692"/>
    </ligand>
</feature>
<keyword evidence="23" id="KW-1185">Reference proteome</keyword>
<comment type="catalytic activity">
    <reaction evidence="14 19">
        <text>N(6)-[(R)-dihydrolipoyl]-L-lysyl-[protein] + NAD(+) = N(6)-[(R)-lipoyl]-L-lysyl-[protein] + NADH + H(+)</text>
        <dbReference type="Rhea" id="RHEA:15045"/>
        <dbReference type="Rhea" id="RHEA-COMP:10474"/>
        <dbReference type="Rhea" id="RHEA-COMP:10475"/>
        <dbReference type="ChEBI" id="CHEBI:15378"/>
        <dbReference type="ChEBI" id="CHEBI:57540"/>
        <dbReference type="ChEBI" id="CHEBI:57945"/>
        <dbReference type="ChEBI" id="CHEBI:83099"/>
        <dbReference type="ChEBI" id="CHEBI:83100"/>
        <dbReference type="EC" id="1.8.1.4"/>
    </reaction>
</comment>
<feature type="binding site" evidence="17">
    <location>
        <begin position="319"/>
        <end position="322"/>
    </location>
    <ligand>
        <name>FAD</name>
        <dbReference type="ChEBI" id="CHEBI:57692"/>
    </ligand>
</feature>
<feature type="binding site" evidence="17">
    <location>
        <position position="272"/>
    </location>
    <ligand>
        <name>NAD(+)</name>
        <dbReference type="ChEBI" id="CHEBI:57540"/>
    </ligand>
</feature>
<keyword evidence="8 17" id="KW-0274">FAD</keyword>
<dbReference type="PIRSF" id="PIRSF000350">
    <property type="entry name" value="Mercury_reductase_MerA"/>
    <property type="match status" value="1"/>
</dbReference>
<dbReference type="RefSeq" id="WP_101814792.1">
    <property type="nucleotide sequence ID" value="NZ_PJZF01000002.1"/>
</dbReference>
<feature type="active site" description="Proton acceptor" evidence="16">
    <location>
        <position position="445"/>
    </location>
</feature>
<feature type="domain" description="Pyridine nucleotide-disulphide oxidoreductase dimerisation" evidence="20">
    <location>
        <begin position="347"/>
        <end position="455"/>
    </location>
</feature>
<dbReference type="InterPro" id="IPR012999">
    <property type="entry name" value="Pyr_OxRdtase_I_AS"/>
</dbReference>
<evidence type="ECO:0000256" key="14">
    <source>
        <dbReference type="ARBA" id="ARBA00049187"/>
    </source>
</evidence>
<evidence type="ECO:0000256" key="6">
    <source>
        <dbReference type="ARBA" id="ARBA00022490"/>
    </source>
</evidence>
<dbReference type="GO" id="GO:0004148">
    <property type="term" value="F:dihydrolipoyl dehydrogenase (NADH) activity"/>
    <property type="evidence" value="ECO:0007669"/>
    <property type="project" value="UniProtKB-EC"/>
</dbReference>
<comment type="subcellular location">
    <subcellularLocation>
        <location evidence="1">Cytoplasm</location>
    </subcellularLocation>
</comment>
<dbReference type="GO" id="GO:0006103">
    <property type="term" value="P:2-oxoglutarate metabolic process"/>
    <property type="evidence" value="ECO:0007669"/>
    <property type="project" value="TreeGrafter"/>
</dbReference>
<evidence type="ECO:0000256" key="11">
    <source>
        <dbReference type="ARBA" id="ARBA00023027"/>
    </source>
</evidence>
<comment type="cofactor">
    <cofactor evidence="17 19">
        <name>FAD</name>
        <dbReference type="ChEBI" id="CHEBI:57692"/>
    </cofactor>
    <text evidence="17 19">Binds 1 FAD per subunit.</text>
</comment>
<dbReference type="InterPro" id="IPR001100">
    <property type="entry name" value="Pyr_nuc-diS_OxRdtase"/>
</dbReference>
<dbReference type="GO" id="GO:0005737">
    <property type="term" value="C:cytoplasm"/>
    <property type="evidence" value="ECO:0007669"/>
    <property type="project" value="UniProtKB-SubCell"/>
</dbReference>
<dbReference type="FunFam" id="3.30.390.30:FF:000001">
    <property type="entry name" value="Dihydrolipoyl dehydrogenase"/>
    <property type="match status" value="1"/>
</dbReference>
<dbReference type="InterPro" id="IPR006258">
    <property type="entry name" value="Lipoamide_DH"/>
</dbReference>
<dbReference type="InterPro" id="IPR016156">
    <property type="entry name" value="FAD/NAD-linked_Rdtase_dimer_sf"/>
</dbReference>
<dbReference type="Pfam" id="PF07992">
    <property type="entry name" value="Pyr_redox_2"/>
    <property type="match status" value="1"/>
</dbReference>
<dbReference type="PRINTS" id="PR00368">
    <property type="entry name" value="FADPNR"/>
</dbReference>
<evidence type="ECO:0000313" key="23">
    <source>
        <dbReference type="Proteomes" id="UP000234240"/>
    </source>
</evidence>
<dbReference type="InterPro" id="IPR050151">
    <property type="entry name" value="Class-I_Pyr_Nuc-Dis_Oxidored"/>
</dbReference>
<keyword evidence="9" id="KW-0007">Acetylation</keyword>
<dbReference type="PROSITE" id="PS00076">
    <property type="entry name" value="PYRIDINE_REDOX_1"/>
    <property type="match status" value="1"/>
</dbReference>
<dbReference type="NCBIfam" id="TIGR01350">
    <property type="entry name" value="lipoamide_DH"/>
    <property type="match status" value="1"/>
</dbReference>
<keyword evidence="13 19" id="KW-0676">Redox-active center</keyword>
<evidence type="ECO:0000256" key="1">
    <source>
        <dbReference type="ARBA" id="ARBA00004496"/>
    </source>
</evidence>
<evidence type="ECO:0000256" key="8">
    <source>
        <dbReference type="ARBA" id="ARBA00022827"/>
    </source>
</evidence>
<proteinExistence type="inferred from homology"/>
<evidence type="ECO:0000259" key="21">
    <source>
        <dbReference type="Pfam" id="PF07992"/>
    </source>
</evidence>
<comment type="miscellaneous">
    <text evidence="19">The active site is a redox-active disulfide bond.</text>
</comment>
<feature type="domain" description="FAD/NAD(P)-binding" evidence="21">
    <location>
        <begin position="8"/>
        <end position="328"/>
    </location>
</feature>
<accession>A0A2N5EFD3</accession>
<dbReference type="GO" id="GO:0006979">
    <property type="term" value="P:response to oxidative stress"/>
    <property type="evidence" value="ECO:0007669"/>
    <property type="project" value="UniProtKB-ARBA"/>
</dbReference>
<keyword evidence="17" id="KW-0547">Nucleotide-binding</keyword>
<dbReference type="Pfam" id="PF02852">
    <property type="entry name" value="Pyr_redox_dim"/>
    <property type="match status" value="1"/>
</dbReference>
<dbReference type="AlphaFoldDB" id="A0A2N5EFD3"/>